<accession>A0ABD0J168</accession>
<organism evidence="1 2">
    <name type="scientific">Batillaria attramentaria</name>
    <dbReference type="NCBI Taxonomy" id="370345"/>
    <lineage>
        <taxon>Eukaryota</taxon>
        <taxon>Metazoa</taxon>
        <taxon>Spiralia</taxon>
        <taxon>Lophotrochozoa</taxon>
        <taxon>Mollusca</taxon>
        <taxon>Gastropoda</taxon>
        <taxon>Caenogastropoda</taxon>
        <taxon>Sorbeoconcha</taxon>
        <taxon>Cerithioidea</taxon>
        <taxon>Batillariidae</taxon>
        <taxon>Batillaria</taxon>
    </lineage>
</organism>
<protein>
    <submittedName>
        <fullName evidence="1">Uncharacterized protein</fullName>
    </submittedName>
</protein>
<keyword evidence="2" id="KW-1185">Reference proteome</keyword>
<dbReference type="AlphaFoldDB" id="A0ABD0J168"/>
<evidence type="ECO:0000313" key="1">
    <source>
        <dbReference type="EMBL" id="KAK7445513.1"/>
    </source>
</evidence>
<evidence type="ECO:0000313" key="2">
    <source>
        <dbReference type="Proteomes" id="UP001519460"/>
    </source>
</evidence>
<dbReference type="Proteomes" id="UP001519460">
    <property type="component" value="Unassembled WGS sequence"/>
</dbReference>
<gene>
    <name evidence="1" type="ORF">BaRGS_00040342</name>
</gene>
<reference evidence="1 2" key="1">
    <citation type="journal article" date="2023" name="Sci. Data">
        <title>Genome assembly of the Korean intertidal mud-creeper Batillaria attramentaria.</title>
        <authorList>
            <person name="Patra A.K."/>
            <person name="Ho P.T."/>
            <person name="Jun S."/>
            <person name="Lee S.J."/>
            <person name="Kim Y."/>
            <person name="Won Y.J."/>
        </authorList>
    </citation>
    <scope>NUCLEOTIDE SEQUENCE [LARGE SCALE GENOMIC DNA]</scope>
    <source>
        <strain evidence="1">Wonlab-2016</strain>
    </source>
</reference>
<proteinExistence type="predicted"/>
<name>A0ABD0J168_9CAEN</name>
<sequence>MASGLVQSREMARKFLRDLAASIFYTSATFLFGKQSSPLVLIGGESRWCELDNNQLDVNTSRVSWS</sequence>
<dbReference type="EMBL" id="JACVVK020000792">
    <property type="protein sequence ID" value="KAK7445513.1"/>
    <property type="molecule type" value="Genomic_DNA"/>
</dbReference>
<comment type="caution">
    <text evidence="1">The sequence shown here is derived from an EMBL/GenBank/DDBJ whole genome shotgun (WGS) entry which is preliminary data.</text>
</comment>